<evidence type="ECO:0000313" key="5">
    <source>
        <dbReference type="EMBL" id="CAD0092082.1"/>
    </source>
</evidence>
<dbReference type="PANTHER" id="PTHR10694:SF33">
    <property type="entry name" value="LYSINE-SPECIFIC DEMETHYLASE 5"/>
    <property type="match status" value="1"/>
</dbReference>
<feature type="region of interest" description="Disordered" evidence="3">
    <location>
        <begin position="1"/>
        <end position="71"/>
    </location>
</feature>
<comment type="caution">
    <text evidence="5">The sequence shown here is derived from an EMBL/GenBank/DDBJ whole genome shotgun (WGS) entry which is preliminary data.</text>
</comment>
<dbReference type="AlphaFoldDB" id="A0A9N8PEP3"/>
<gene>
    <name evidence="5" type="ORF">AWRI4619_LOCUS7092</name>
</gene>
<reference evidence="5" key="1">
    <citation type="submission" date="2020-06" db="EMBL/GenBank/DDBJ databases">
        <authorList>
            <person name="Onetto C."/>
        </authorList>
    </citation>
    <scope>NUCLEOTIDE SEQUENCE</scope>
</reference>
<dbReference type="Proteomes" id="UP000716446">
    <property type="component" value="Unassembled WGS sequence"/>
</dbReference>
<dbReference type="SMART" id="SM00545">
    <property type="entry name" value="JmjN"/>
    <property type="match status" value="1"/>
</dbReference>
<keyword evidence="6" id="KW-1185">Reference proteome</keyword>
<evidence type="ECO:0000256" key="1">
    <source>
        <dbReference type="ARBA" id="ARBA00022723"/>
    </source>
</evidence>
<dbReference type="PROSITE" id="PS51183">
    <property type="entry name" value="JMJN"/>
    <property type="match status" value="1"/>
</dbReference>
<dbReference type="Pfam" id="PF02375">
    <property type="entry name" value="JmjN"/>
    <property type="match status" value="1"/>
</dbReference>
<feature type="compositionally biased region" description="Basic and acidic residues" evidence="3">
    <location>
        <begin position="52"/>
        <end position="66"/>
    </location>
</feature>
<protein>
    <recommendedName>
        <fullName evidence="4">JmjN domain-containing protein</fullName>
    </recommendedName>
</protein>
<dbReference type="GO" id="GO:0006355">
    <property type="term" value="P:regulation of DNA-templated transcription"/>
    <property type="evidence" value="ECO:0007669"/>
    <property type="project" value="TreeGrafter"/>
</dbReference>
<name>A0A9N8PEP3_9PEZI</name>
<dbReference type="EMBL" id="CAIJEN010000013">
    <property type="protein sequence ID" value="CAD0092082.1"/>
    <property type="molecule type" value="Genomic_DNA"/>
</dbReference>
<sequence length="137" mass="14878">MVVPPSSGGAAAASSANRPTFTASNVASTRPKSAAHTPSAAVNNTPMPLSARRSEPLDLNTVERRGQPNAAPEIIKRNRLHSIPEGPTFRPTEEEFRDPMAYMRKIEPEGRKYGIAKIIPPEGWQMPFAIDTSVRTT</sequence>
<dbReference type="PANTHER" id="PTHR10694">
    <property type="entry name" value="LYSINE-SPECIFIC DEMETHYLASE"/>
    <property type="match status" value="1"/>
</dbReference>
<feature type="compositionally biased region" description="Polar residues" evidence="3">
    <location>
        <begin position="17"/>
        <end position="31"/>
    </location>
</feature>
<dbReference type="GO" id="GO:0000785">
    <property type="term" value="C:chromatin"/>
    <property type="evidence" value="ECO:0007669"/>
    <property type="project" value="TreeGrafter"/>
</dbReference>
<feature type="domain" description="JmjN" evidence="4">
    <location>
        <begin position="86"/>
        <end position="127"/>
    </location>
</feature>
<evidence type="ECO:0000256" key="3">
    <source>
        <dbReference type="SAM" id="MobiDB-lite"/>
    </source>
</evidence>
<evidence type="ECO:0000259" key="4">
    <source>
        <dbReference type="PROSITE" id="PS51183"/>
    </source>
</evidence>
<evidence type="ECO:0000256" key="2">
    <source>
        <dbReference type="ARBA" id="ARBA00023004"/>
    </source>
</evidence>
<proteinExistence type="predicted"/>
<dbReference type="GO" id="GO:0005634">
    <property type="term" value="C:nucleus"/>
    <property type="evidence" value="ECO:0007669"/>
    <property type="project" value="TreeGrafter"/>
</dbReference>
<dbReference type="GO" id="GO:0046872">
    <property type="term" value="F:metal ion binding"/>
    <property type="evidence" value="ECO:0007669"/>
    <property type="project" value="UniProtKB-KW"/>
</dbReference>
<keyword evidence="2" id="KW-0408">Iron</keyword>
<keyword evidence="1" id="KW-0479">Metal-binding</keyword>
<organism evidence="5 6">
    <name type="scientific">Aureobasidium vineae</name>
    <dbReference type="NCBI Taxonomy" id="2773715"/>
    <lineage>
        <taxon>Eukaryota</taxon>
        <taxon>Fungi</taxon>
        <taxon>Dikarya</taxon>
        <taxon>Ascomycota</taxon>
        <taxon>Pezizomycotina</taxon>
        <taxon>Dothideomycetes</taxon>
        <taxon>Dothideomycetidae</taxon>
        <taxon>Dothideales</taxon>
        <taxon>Saccotheciaceae</taxon>
        <taxon>Aureobasidium</taxon>
    </lineage>
</organism>
<evidence type="ECO:0000313" key="6">
    <source>
        <dbReference type="Proteomes" id="UP000716446"/>
    </source>
</evidence>
<dbReference type="Gene3D" id="2.60.120.650">
    <property type="entry name" value="Cupin"/>
    <property type="match status" value="1"/>
</dbReference>
<feature type="compositionally biased region" description="Low complexity" evidence="3">
    <location>
        <begin position="1"/>
        <end position="16"/>
    </location>
</feature>
<dbReference type="InterPro" id="IPR003349">
    <property type="entry name" value="JmjN"/>
</dbReference>
<dbReference type="GO" id="GO:0034647">
    <property type="term" value="F:histone H3K4me/H3K4me2/H3K4me3 demethylase activity"/>
    <property type="evidence" value="ECO:0007669"/>
    <property type="project" value="TreeGrafter"/>
</dbReference>
<accession>A0A9N8PEP3</accession>